<dbReference type="GO" id="GO:0032259">
    <property type="term" value="P:methylation"/>
    <property type="evidence" value="ECO:0007669"/>
    <property type="project" value="UniProtKB-KW"/>
</dbReference>
<dbReference type="PANTHER" id="PTHR42873">
    <property type="entry name" value="RIBOSOMAL RNA LARGE SUBUNIT METHYLTRANSFERASE"/>
    <property type="match status" value="1"/>
</dbReference>
<dbReference type="GO" id="GO:0008168">
    <property type="term" value="F:methyltransferase activity"/>
    <property type="evidence" value="ECO:0007669"/>
    <property type="project" value="UniProtKB-KW"/>
</dbReference>
<keyword evidence="2" id="KW-0963">Cytoplasm</keyword>
<dbReference type="CDD" id="cd11572">
    <property type="entry name" value="RlmI_M_like"/>
    <property type="match status" value="1"/>
</dbReference>
<dbReference type="InterPro" id="IPR036974">
    <property type="entry name" value="PUA_sf"/>
</dbReference>
<gene>
    <name evidence="10" type="primary">rlmI</name>
    <name evidence="10" type="ORF">LzC2_28870</name>
</gene>
<protein>
    <submittedName>
        <fullName evidence="10">Ribosomal RNA large subunit methyltransferase I</fullName>
        <ecNumber evidence="10">2.1.1.191</ecNumber>
    </submittedName>
</protein>
<name>A0ABX1VGA7_9PLAN</name>
<comment type="subcellular location">
    <subcellularLocation>
        <location evidence="1">Cytoplasm</location>
    </subcellularLocation>
</comment>
<evidence type="ECO:0000256" key="1">
    <source>
        <dbReference type="ARBA" id="ARBA00004496"/>
    </source>
</evidence>
<evidence type="ECO:0000256" key="4">
    <source>
        <dbReference type="ARBA" id="ARBA00022679"/>
    </source>
</evidence>
<dbReference type="SUPFAM" id="SSF88697">
    <property type="entry name" value="PUA domain-like"/>
    <property type="match status" value="1"/>
</dbReference>
<dbReference type="Pfam" id="PF17785">
    <property type="entry name" value="PUA_3"/>
    <property type="match status" value="1"/>
</dbReference>
<evidence type="ECO:0000256" key="6">
    <source>
        <dbReference type="ARBA" id="ARBA00038091"/>
    </source>
</evidence>
<dbReference type="Gene3D" id="2.30.130.10">
    <property type="entry name" value="PUA domain"/>
    <property type="match status" value="1"/>
</dbReference>
<dbReference type="CDD" id="cd02440">
    <property type="entry name" value="AdoMet_MTases"/>
    <property type="match status" value="1"/>
</dbReference>
<accession>A0ABX1VGA7</accession>
<evidence type="ECO:0000256" key="5">
    <source>
        <dbReference type="ARBA" id="ARBA00022691"/>
    </source>
</evidence>
<keyword evidence="4 10" id="KW-0808">Transferase</keyword>
<keyword evidence="3 10" id="KW-0489">Methyltransferase</keyword>
<comment type="caution">
    <text evidence="10">The sequence shown here is derived from an EMBL/GenBank/DDBJ whole genome shotgun (WGS) entry which is preliminary data.</text>
</comment>
<comment type="similarity">
    <text evidence="6">Belongs to the methyltransferase superfamily. RlmI family.</text>
</comment>
<evidence type="ECO:0000313" key="10">
    <source>
        <dbReference type="EMBL" id="NNJ26794.1"/>
    </source>
</evidence>
<dbReference type="InterPro" id="IPR015947">
    <property type="entry name" value="PUA-like_sf"/>
</dbReference>
<keyword evidence="5" id="KW-0949">S-adenosyl-L-methionine</keyword>
<evidence type="ECO:0000259" key="8">
    <source>
        <dbReference type="Pfam" id="PF10672"/>
    </source>
</evidence>
<keyword evidence="11" id="KW-1185">Reference proteome</keyword>
<reference evidence="10 11" key="1">
    <citation type="journal article" date="2020" name="Syst. Appl. Microbiol.">
        <title>Alienimonas chondri sp. nov., a novel planctomycete isolated from the biofilm of the red alga Chondrus crispus.</title>
        <authorList>
            <person name="Vitorino I."/>
            <person name="Albuquerque L."/>
            <person name="Wiegand S."/>
            <person name="Kallscheuer N."/>
            <person name="da Costa M.S."/>
            <person name="Lobo-da-Cunha A."/>
            <person name="Jogler C."/>
            <person name="Lage O.M."/>
        </authorList>
    </citation>
    <scope>NUCLEOTIDE SEQUENCE [LARGE SCALE GENOMIC DNA]</scope>
    <source>
        <strain evidence="10 11">LzC2</strain>
    </source>
</reference>
<dbReference type="EC" id="2.1.1.191" evidence="10"/>
<dbReference type="InterPro" id="IPR041532">
    <property type="entry name" value="RlmI-like_PUA"/>
</dbReference>
<proteinExistence type="inferred from homology"/>
<evidence type="ECO:0000259" key="9">
    <source>
        <dbReference type="Pfam" id="PF17785"/>
    </source>
</evidence>
<evidence type="ECO:0000256" key="2">
    <source>
        <dbReference type="ARBA" id="ARBA00022490"/>
    </source>
</evidence>
<dbReference type="SUPFAM" id="SSF53335">
    <property type="entry name" value="S-adenosyl-L-methionine-dependent methyltransferases"/>
    <property type="match status" value="1"/>
</dbReference>
<evidence type="ECO:0000313" key="11">
    <source>
        <dbReference type="Proteomes" id="UP000609651"/>
    </source>
</evidence>
<dbReference type="EMBL" id="WTPX01000098">
    <property type="protein sequence ID" value="NNJ26794.1"/>
    <property type="molecule type" value="Genomic_DNA"/>
</dbReference>
<feature type="region of interest" description="Disordered" evidence="7">
    <location>
        <begin position="1"/>
        <end position="37"/>
    </location>
</feature>
<dbReference type="InterPro" id="IPR029063">
    <property type="entry name" value="SAM-dependent_MTases_sf"/>
</dbReference>
<dbReference type="Pfam" id="PF10672">
    <property type="entry name" value="Methyltrans_SAM"/>
    <property type="match status" value="1"/>
</dbReference>
<dbReference type="PANTHER" id="PTHR42873:SF1">
    <property type="entry name" value="S-ADENOSYLMETHIONINE-DEPENDENT METHYLTRANSFERASE DOMAIN-CONTAINING PROTEIN"/>
    <property type="match status" value="1"/>
</dbReference>
<organism evidence="10 11">
    <name type="scientific">Alienimonas chondri</name>
    <dbReference type="NCBI Taxonomy" id="2681879"/>
    <lineage>
        <taxon>Bacteria</taxon>
        <taxon>Pseudomonadati</taxon>
        <taxon>Planctomycetota</taxon>
        <taxon>Planctomycetia</taxon>
        <taxon>Planctomycetales</taxon>
        <taxon>Planctomycetaceae</taxon>
        <taxon>Alienimonas</taxon>
    </lineage>
</organism>
<dbReference type="CDD" id="cd21153">
    <property type="entry name" value="PUA_RlmI"/>
    <property type="match status" value="1"/>
</dbReference>
<sequence>MVVIGEEPVPPPPPFAAGATDSGPARPPLPAGDPATLGEPAARVVLKPRRAQPFHFRHPWVFDGAVQRIEAAGDFTTGSVADLVTDSGEWVARGLLHADANLKLRLYSWDQERPLDRGLFAERIASAASLRTRLFGAPTATDARRELFSEADGLTGLTVDRYGEYLTVQFTAGPLAAHQETVLDLLEAQFSPKGIFIRTEKGMGEAEAIHLTDGVVRGEAPPEGFAVEENGLSWGVDLAAGQKTGLYLDQRDNRRAAADLVAAATPGAKVLDLFCYSGGFGLTMLARGGATSVRGVDASESALGLAVMNAARHGSADACTWTNGKAFEVLDAMKASGERFDAVVCDPPKMTRTRKSVENALRGYHQLNASCLELLNPGGVLVTCCCSGLISREKFGQMLAGVAARVGRPLRILENRGAAPDHPTAPQVPESEYLKCLLCVAD</sequence>
<evidence type="ECO:0000256" key="3">
    <source>
        <dbReference type="ARBA" id="ARBA00022603"/>
    </source>
</evidence>
<dbReference type="Proteomes" id="UP000609651">
    <property type="component" value="Unassembled WGS sequence"/>
</dbReference>
<dbReference type="Gene3D" id="3.40.50.150">
    <property type="entry name" value="Vaccinia Virus protein VP39"/>
    <property type="match status" value="1"/>
</dbReference>
<dbReference type="InterPro" id="IPR019614">
    <property type="entry name" value="SAM-dep_methyl-trfase"/>
</dbReference>
<dbReference type="Gene3D" id="3.30.750.80">
    <property type="entry name" value="RNA methyltransferase domain (HRMD) like"/>
    <property type="match status" value="1"/>
</dbReference>
<feature type="domain" description="S-adenosylmethionine-dependent methyltransferase" evidence="8">
    <location>
        <begin position="221"/>
        <end position="423"/>
    </location>
</feature>
<feature type="domain" description="RlmI-like PUA" evidence="9">
    <location>
        <begin position="44"/>
        <end position="109"/>
    </location>
</feature>
<evidence type="ECO:0000256" key="7">
    <source>
        <dbReference type="SAM" id="MobiDB-lite"/>
    </source>
</evidence>